<sequence length="340" mass="37221">MSIDEQSHHDDDEDRERQPDATADESNASKKGVDNDGGSSHDTFKDPGAPDNEDELIEVVVLRQDELEAPTAKFVFADSMAAATWSEQYAAVEHLRQTIKFHSEHIQTSFPDLEKCLTGLVVPSAMHLRSALARSGVFCIGEFVQCLQEASTAHLDILVPVLLHRSVNEKKFIRDAANEALTHTAASSPPLALLHVLMPTSTDKNPQLVATAGEFIERATARCRPSAASNQDDVHAAWEEHLDAWMPHLARFLACRVVACKAATKRTILLLRAMLGLSAMTRAAKTHLTGSALVDMNKLLATPAAKPSAKPSSAARPLSLRERMMQQQKKQKQQPNDDDA</sequence>
<dbReference type="OrthoDB" id="63891at2759"/>
<evidence type="ECO:0000259" key="2">
    <source>
        <dbReference type="SMART" id="SM01349"/>
    </source>
</evidence>
<dbReference type="Gene3D" id="1.25.10.10">
    <property type="entry name" value="Leucine-rich Repeat Variant"/>
    <property type="match status" value="1"/>
</dbReference>
<dbReference type="EMBL" id="CAADRA010000095">
    <property type="protein sequence ID" value="VFT78510.1"/>
    <property type="molecule type" value="Genomic_DNA"/>
</dbReference>
<dbReference type="SUPFAM" id="SSF48371">
    <property type="entry name" value="ARM repeat"/>
    <property type="match status" value="1"/>
</dbReference>
<name>A0A485K7I6_9STRA</name>
<accession>A0A485K7I6</accession>
<feature type="region of interest" description="Disordered" evidence="1">
    <location>
        <begin position="1"/>
        <end position="52"/>
    </location>
</feature>
<evidence type="ECO:0000313" key="3">
    <source>
        <dbReference type="EMBL" id="KAF0719081.1"/>
    </source>
</evidence>
<dbReference type="GO" id="GO:0000226">
    <property type="term" value="P:microtubule cytoskeleton organization"/>
    <property type="evidence" value="ECO:0007669"/>
    <property type="project" value="TreeGrafter"/>
</dbReference>
<dbReference type="AlphaFoldDB" id="A0A485K7I6"/>
<keyword evidence="5" id="KW-1185">Reference proteome</keyword>
<dbReference type="Proteomes" id="UP000332933">
    <property type="component" value="Unassembled WGS sequence"/>
</dbReference>
<feature type="region of interest" description="Disordered" evidence="1">
    <location>
        <begin position="303"/>
        <end position="340"/>
    </location>
</feature>
<evidence type="ECO:0000313" key="5">
    <source>
        <dbReference type="Proteomes" id="UP000332933"/>
    </source>
</evidence>
<dbReference type="Pfam" id="PF12348">
    <property type="entry name" value="CLASP_N"/>
    <property type="match status" value="1"/>
</dbReference>
<reference evidence="3" key="2">
    <citation type="submission" date="2019-06" db="EMBL/GenBank/DDBJ databases">
        <title>Genomics analysis of Aphanomyces spp. identifies a new class of oomycete effector associated with host adaptation.</title>
        <authorList>
            <person name="Gaulin E."/>
        </authorList>
    </citation>
    <scope>NUCLEOTIDE SEQUENCE</scope>
    <source>
        <strain evidence="3">CBS 578.67</strain>
    </source>
</reference>
<organism evidence="4 5">
    <name type="scientific">Aphanomyces stellatus</name>
    <dbReference type="NCBI Taxonomy" id="120398"/>
    <lineage>
        <taxon>Eukaryota</taxon>
        <taxon>Sar</taxon>
        <taxon>Stramenopiles</taxon>
        <taxon>Oomycota</taxon>
        <taxon>Saprolegniomycetes</taxon>
        <taxon>Saprolegniales</taxon>
        <taxon>Verrucalvaceae</taxon>
        <taxon>Aphanomyces</taxon>
    </lineage>
</organism>
<evidence type="ECO:0000256" key="1">
    <source>
        <dbReference type="SAM" id="MobiDB-lite"/>
    </source>
</evidence>
<dbReference type="GO" id="GO:0005881">
    <property type="term" value="C:cytoplasmic microtubule"/>
    <property type="evidence" value="ECO:0007669"/>
    <property type="project" value="TreeGrafter"/>
</dbReference>
<dbReference type="InterPro" id="IPR016024">
    <property type="entry name" value="ARM-type_fold"/>
</dbReference>
<feature type="compositionally biased region" description="Low complexity" evidence="1">
    <location>
        <begin position="303"/>
        <end position="318"/>
    </location>
</feature>
<proteinExistence type="predicted"/>
<dbReference type="InterPro" id="IPR024395">
    <property type="entry name" value="CLASP_N_dom"/>
</dbReference>
<reference evidence="4 5" key="1">
    <citation type="submission" date="2019-03" db="EMBL/GenBank/DDBJ databases">
        <authorList>
            <person name="Gaulin E."/>
            <person name="Dumas B."/>
        </authorList>
    </citation>
    <scope>NUCLEOTIDE SEQUENCE [LARGE SCALE GENOMIC DNA]</scope>
    <source>
        <strain evidence="4">CBS 568.67</strain>
    </source>
</reference>
<feature type="domain" description="TOG" evidence="2">
    <location>
        <begin position="58"/>
        <end position="309"/>
    </location>
</feature>
<gene>
    <name evidence="4" type="primary">Aste57867_1291</name>
    <name evidence="3" type="ORF">As57867_001290</name>
    <name evidence="4" type="ORF">ASTE57867_1291</name>
</gene>
<dbReference type="SMART" id="SM01349">
    <property type="entry name" value="TOG"/>
    <property type="match status" value="1"/>
</dbReference>
<dbReference type="GO" id="GO:0008017">
    <property type="term" value="F:microtubule binding"/>
    <property type="evidence" value="ECO:0007669"/>
    <property type="project" value="TreeGrafter"/>
</dbReference>
<dbReference type="PANTHER" id="PTHR21567">
    <property type="entry name" value="CLASP"/>
    <property type="match status" value="1"/>
</dbReference>
<feature type="compositionally biased region" description="Basic and acidic residues" evidence="1">
    <location>
        <begin position="1"/>
        <end position="19"/>
    </location>
</feature>
<evidence type="ECO:0000313" key="4">
    <source>
        <dbReference type="EMBL" id="VFT78510.1"/>
    </source>
</evidence>
<dbReference type="InterPro" id="IPR034085">
    <property type="entry name" value="TOG"/>
</dbReference>
<protein>
    <submittedName>
        <fullName evidence="4">Aste57867_1291 protein</fullName>
    </submittedName>
</protein>
<dbReference type="InterPro" id="IPR011989">
    <property type="entry name" value="ARM-like"/>
</dbReference>
<dbReference type="EMBL" id="VJMH01000095">
    <property type="protein sequence ID" value="KAF0719081.1"/>
    <property type="molecule type" value="Genomic_DNA"/>
</dbReference>